<proteinExistence type="predicted"/>
<keyword evidence="3" id="KW-1185">Reference proteome</keyword>
<protein>
    <submittedName>
        <fullName evidence="2">Uncharacterized protein</fullName>
    </submittedName>
</protein>
<dbReference type="Proteomes" id="UP001341840">
    <property type="component" value="Unassembled WGS sequence"/>
</dbReference>
<reference evidence="2 3" key="1">
    <citation type="journal article" date="2023" name="Plants (Basel)">
        <title>Bridging the Gap: Combining Genomics and Transcriptomics Approaches to Understand Stylosanthes scabra, an Orphan Legume from the Brazilian Caatinga.</title>
        <authorList>
            <person name="Ferreira-Neto J.R.C."/>
            <person name="da Silva M.D."/>
            <person name="Binneck E."/>
            <person name="de Melo N.F."/>
            <person name="da Silva R.H."/>
            <person name="de Melo A.L.T.M."/>
            <person name="Pandolfi V."/>
            <person name="Bustamante F.O."/>
            <person name="Brasileiro-Vidal A.C."/>
            <person name="Benko-Iseppon A.M."/>
        </authorList>
    </citation>
    <scope>NUCLEOTIDE SEQUENCE [LARGE SCALE GENOMIC DNA]</scope>
    <source>
        <tissue evidence="2">Leaves</tissue>
    </source>
</reference>
<organism evidence="2 3">
    <name type="scientific">Stylosanthes scabra</name>
    <dbReference type="NCBI Taxonomy" id="79078"/>
    <lineage>
        <taxon>Eukaryota</taxon>
        <taxon>Viridiplantae</taxon>
        <taxon>Streptophyta</taxon>
        <taxon>Embryophyta</taxon>
        <taxon>Tracheophyta</taxon>
        <taxon>Spermatophyta</taxon>
        <taxon>Magnoliopsida</taxon>
        <taxon>eudicotyledons</taxon>
        <taxon>Gunneridae</taxon>
        <taxon>Pentapetalae</taxon>
        <taxon>rosids</taxon>
        <taxon>fabids</taxon>
        <taxon>Fabales</taxon>
        <taxon>Fabaceae</taxon>
        <taxon>Papilionoideae</taxon>
        <taxon>50 kb inversion clade</taxon>
        <taxon>dalbergioids sensu lato</taxon>
        <taxon>Dalbergieae</taxon>
        <taxon>Pterocarpus clade</taxon>
        <taxon>Stylosanthes</taxon>
    </lineage>
</organism>
<evidence type="ECO:0000313" key="2">
    <source>
        <dbReference type="EMBL" id="MED6131242.1"/>
    </source>
</evidence>
<accession>A0ABU6S4F3</accession>
<comment type="caution">
    <text evidence="2">The sequence shown here is derived from an EMBL/GenBank/DDBJ whole genome shotgun (WGS) entry which is preliminary data.</text>
</comment>
<evidence type="ECO:0000256" key="1">
    <source>
        <dbReference type="SAM" id="MobiDB-lite"/>
    </source>
</evidence>
<feature type="region of interest" description="Disordered" evidence="1">
    <location>
        <begin position="1"/>
        <end position="48"/>
    </location>
</feature>
<gene>
    <name evidence="2" type="ORF">PIB30_007931</name>
</gene>
<feature type="compositionally biased region" description="Polar residues" evidence="1">
    <location>
        <begin position="34"/>
        <end position="45"/>
    </location>
</feature>
<sequence length="304" mass="34519">MHFTQCQPTHGLQTYGAAGSHGNGEASRKLAQIGDTTTEVRSTGGQRREPRLVTQPVHVLDKGMTFPPMNYRYEEAQAITFIFGESLFQNAVLFKNCDKTLDKEDFLSFHLGNVPSNLFLDLIAQKTTWKQKQATRTCVWSHPLRFSELCLSPDFEASHVVDHYKDSWLPTPIALRHISTDPCAAKGGLTSWEGGSPNLMMVDISRNKIWLFDCYPIVVTVQGRINSTRKVANVLDFALRVTYNNVYIFSPFLQNNIDALSDKIRIDIALAFCDHDFNENRNHFKQRAMEDWNGKRTCHAVFGD</sequence>
<evidence type="ECO:0000313" key="3">
    <source>
        <dbReference type="Proteomes" id="UP001341840"/>
    </source>
</evidence>
<feature type="compositionally biased region" description="Polar residues" evidence="1">
    <location>
        <begin position="1"/>
        <end position="12"/>
    </location>
</feature>
<dbReference type="EMBL" id="JASCZI010060432">
    <property type="protein sequence ID" value="MED6131242.1"/>
    <property type="molecule type" value="Genomic_DNA"/>
</dbReference>
<name>A0ABU6S4F3_9FABA</name>